<dbReference type="GO" id="GO:0016020">
    <property type="term" value="C:membrane"/>
    <property type="evidence" value="ECO:0007669"/>
    <property type="project" value="UniProtKB-SubCell"/>
</dbReference>
<evidence type="ECO:0000256" key="6">
    <source>
        <dbReference type="ARBA" id="ARBA00022703"/>
    </source>
</evidence>
<sequence length="141" mass="15620">MSTDDELRKMEDTGNCFACGQNNPIGMKLDFKIISNQYIAKTTVDKNYQSFGGVVHGGIVSTMLDEAMGGYLFRTGEPAFTGKLEVRYRKPTPVGMPITIRGWVENRKRNVVEMKSEIILEDGTISAEGYAKMVVVKTVEG</sequence>
<keyword evidence="7" id="KW-0378">Hydrolase</keyword>
<dbReference type="EMBL" id="FQYW01000008">
    <property type="protein sequence ID" value="SHI60811.1"/>
    <property type="molecule type" value="Genomic_DNA"/>
</dbReference>
<dbReference type="InterPro" id="IPR029069">
    <property type="entry name" value="HotDog_dom_sf"/>
</dbReference>
<evidence type="ECO:0000256" key="3">
    <source>
        <dbReference type="ARBA" id="ARBA00004632"/>
    </source>
</evidence>
<dbReference type="OrthoDB" id="9792301at2"/>
<name>A0A1M6CIW7_9FIRM</name>
<evidence type="ECO:0000256" key="21">
    <source>
        <dbReference type="ARBA" id="ARBA00047969"/>
    </source>
</evidence>
<comment type="catalytic activity">
    <reaction evidence="13">
        <text>(5Z,8Z,11Z,14Z)-eicosatetraenoyl-CoA + H2O = (5Z,8Z,11Z,14Z)-eicosatetraenoate + CoA + H(+)</text>
        <dbReference type="Rhea" id="RHEA:40151"/>
        <dbReference type="ChEBI" id="CHEBI:15377"/>
        <dbReference type="ChEBI" id="CHEBI:15378"/>
        <dbReference type="ChEBI" id="CHEBI:32395"/>
        <dbReference type="ChEBI" id="CHEBI:57287"/>
        <dbReference type="ChEBI" id="CHEBI:57368"/>
    </reaction>
    <physiologicalReaction direction="left-to-right" evidence="13">
        <dbReference type="Rhea" id="RHEA:40152"/>
    </physiologicalReaction>
</comment>
<comment type="subcellular location">
    <subcellularLocation>
        <location evidence="3">Cell projection</location>
        <location evidence="3">Ruffle membrane</location>
    </subcellularLocation>
    <subcellularLocation>
        <location evidence="2">Cytoplasm</location>
    </subcellularLocation>
    <subcellularLocation>
        <location evidence="1">Membrane</location>
        <topology evidence="1">Peripheral membrane protein</topology>
    </subcellularLocation>
</comment>
<feature type="domain" description="Thioesterase" evidence="24">
    <location>
        <begin position="52"/>
        <end position="125"/>
    </location>
</feature>
<gene>
    <name evidence="25" type="ORF">SAMN02745671_01128</name>
</gene>
<evidence type="ECO:0000256" key="16">
    <source>
        <dbReference type="ARBA" id="ARBA00038848"/>
    </source>
</evidence>
<keyword evidence="11" id="KW-0472">Membrane</keyword>
<evidence type="ECO:0000256" key="5">
    <source>
        <dbReference type="ARBA" id="ARBA00022490"/>
    </source>
</evidence>
<evidence type="ECO:0000256" key="10">
    <source>
        <dbReference type="ARBA" id="ARBA00023098"/>
    </source>
</evidence>
<dbReference type="CDD" id="cd03440">
    <property type="entry name" value="hot_dog"/>
    <property type="match status" value="1"/>
</dbReference>
<comment type="catalytic activity">
    <reaction evidence="22">
        <text>dodecanoyl-CoA + H2O = dodecanoate + CoA + H(+)</text>
        <dbReference type="Rhea" id="RHEA:30135"/>
        <dbReference type="ChEBI" id="CHEBI:15377"/>
        <dbReference type="ChEBI" id="CHEBI:15378"/>
        <dbReference type="ChEBI" id="CHEBI:18262"/>
        <dbReference type="ChEBI" id="CHEBI:57287"/>
        <dbReference type="ChEBI" id="CHEBI:57375"/>
    </reaction>
    <physiologicalReaction direction="left-to-right" evidence="22">
        <dbReference type="Rhea" id="RHEA:30136"/>
    </physiologicalReaction>
</comment>
<dbReference type="InterPro" id="IPR006683">
    <property type="entry name" value="Thioestr_dom"/>
</dbReference>
<evidence type="ECO:0000256" key="2">
    <source>
        <dbReference type="ARBA" id="ARBA00004496"/>
    </source>
</evidence>
<dbReference type="InterPro" id="IPR052365">
    <property type="entry name" value="THEM4/THEM5_acyl-CoA_thioest"/>
</dbReference>
<evidence type="ECO:0000313" key="25">
    <source>
        <dbReference type="EMBL" id="SHI60811.1"/>
    </source>
</evidence>
<evidence type="ECO:0000256" key="20">
    <source>
        <dbReference type="ARBA" id="ARBA00047734"/>
    </source>
</evidence>
<keyword evidence="9" id="KW-0809">Transit peptide</keyword>
<keyword evidence="5" id="KW-0963">Cytoplasm</keyword>
<evidence type="ECO:0000256" key="4">
    <source>
        <dbReference type="ARBA" id="ARBA00022475"/>
    </source>
</evidence>
<evidence type="ECO:0000256" key="19">
    <source>
        <dbReference type="ARBA" id="ARBA00047588"/>
    </source>
</evidence>
<dbReference type="Proteomes" id="UP000191240">
    <property type="component" value="Unassembled WGS sequence"/>
</dbReference>
<comment type="similarity">
    <text evidence="15">Belongs to the THEM4/THEM5 thioesterase family.</text>
</comment>
<keyword evidence="10" id="KW-0443">Lipid metabolism</keyword>
<evidence type="ECO:0000256" key="9">
    <source>
        <dbReference type="ARBA" id="ARBA00022946"/>
    </source>
</evidence>
<evidence type="ECO:0000256" key="8">
    <source>
        <dbReference type="ARBA" id="ARBA00022832"/>
    </source>
</evidence>
<evidence type="ECO:0000256" key="7">
    <source>
        <dbReference type="ARBA" id="ARBA00022801"/>
    </source>
</evidence>
<dbReference type="Gene3D" id="3.10.129.10">
    <property type="entry name" value="Hotdog Thioesterase"/>
    <property type="match status" value="1"/>
</dbReference>
<comment type="catalytic activity">
    <reaction evidence="19">
        <text>octanoyl-CoA + H2O = octanoate + CoA + H(+)</text>
        <dbReference type="Rhea" id="RHEA:30143"/>
        <dbReference type="ChEBI" id="CHEBI:15377"/>
        <dbReference type="ChEBI" id="CHEBI:15378"/>
        <dbReference type="ChEBI" id="CHEBI:25646"/>
        <dbReference type="ChEBI" id="CHEBI:57287"/>
        <dbReference type="ChEBI" id="CHEBI:57386"/>
    </reaction>
    <physiologicalReaction direction="left-to-right" evidence="19">
        <dbReference type="Rhea" id="RHEA:30144"/>
    </physiologicalReaction>
</comment>
<dbReference type="PANTHER" id="PTHR12418:SF19">
    <property type="entry name" value="ACYL-COENZYME A THIOESTERASE THEM4"/>
    <property type="match status" value="1"/>
</dbReference>
<evidence type="ECO:0000256" key="23">
    <source>
        <dbReference type="ARBA" id="ARBA00048180"/>
    </source>
</evidence>
<evidence type="ECO:0000256" key="12">
    <source>
        <dbReference type="ARBA" id="ARBA00023273"/>
    </source>
</evidence>
<keyword evidence="12" id="KW-0966">Cell projection</keyword>
<dbReference type="GO" id="GO:0016787">
    <property type="term" value="F:hydrolase activity"/>
    <property type="evidence" value="ECO:0007669"/>
    <property type="project" value="UniProtKB-KW"/>
</dbReference>
<protein>
    <recommendedName>
        <fullName evidence="17">Acyl-coenzyme A thioesterase THEM4</fullName>
        <ecNumber evidence="16">3.1.2.2</ecNumber>
    </recommendedName>
    <alternativeName>
        <fullName evidence="18">Thioesterase superfamily member 4</fullName>
    </alternativeName>
</protein>
<dbReference type="RefSeq" id="WP_080325607.1">
    <property type="nucleotide sequence ID" value="NZ_FQYW01000008.1"/>
</dbReference>
<keyword evidence="4" id="KW-1003">Cell membrane</keyword>
<proteinExistence type="inferred from homology"/>
<dbReference type="PANTHER" id="PTHR12418">
    <property type="entry name" value="ACYL-COENZYME A THIOESTERASE THEM4"/>
    <property type="match status" value="1"/>
</dbReference>
<keyword evidence="6" id="KW-0053">Apoptosis</keyword>
<evidence type="ECO:0000256" key="22">
    <source>
        <dbReference type="ARBA" id="ARBA00048074"/>
    </source>
</evidence>
<comment type="catalytic activity">
    <reaction evidence="23">
        <text>tetradecanoyl-CoA + H2O = tetradecanoate + CoA + H(+)</text>
        <dbReference type="Rhea" id="RHEA:40119"/>
        <dbReference type="ChEBI" id="CHEBI:15377"/>
        <dbReference type="ChEBI" id="CHEBI:15378"/>
        <dbReference type="ChEBI" id="CHEBI:30807"/>
        <dbReference type="ChEBI" id="CHEBI:57287"/>
        <dbReference type="ChEBI" id="CHEBI:57385"/>
    </reaction>
    <physiologicalReaction direction="left-to-right" evidence="23">
        <dbReference type="Rhea" id="RHEA:40120"/>
    </physiologicalReaction>
</comment>
<organism evidence="25 26">
    <name type="scientific">Anaerovibrio lipolyticus DSM 3074</name>
    <dbReference type="NCBI Taxonomy" id="1120997"/>
    <lineage>
        <taxon>Bacteria</taxon>
        <taxon>Bacillati</taxon>
        <taxon>Bacillota</taxon>
        <taxon>Negativicutes</taxon>
        <taxon>Selenomonadales</taxon>
        <taxon>Selenomonadaceae</taxon>
        <taxon>Anaerovibrio</taxon>
    </lineage>
</organism>
<dbReference type="Pfam" id="PF03061">
    <property type="entry name" value="4HBT"/>
    <property type="match status" value="1"/>
</dbReference>
<dbReference type="EC" id="3.1.2.2" evidence="16"/>
<comment type="catalytic activity">
    <reaction evidence="21">
        <text>decanoyl-CoA + H2O = decanoate + CoA + H(+)</text>
        <dbReference type="Rhea" id="RHEA:40059"/>
        <dbReference type="ChEBI" id="CHEBI:15377"/>
        <dbReference type="ChEBI" id="CHEBI:15378"/>
        <dbReference type="ChEBI" id="CHEBI:27689"/>
        <dbReference type="ChEBI" id="CHEBI:57287"/>
        <dbReference type="ChEBI" id="CHEBI:61430"/>
    </reaction>
    <physiologicalReaction direction="left-to-right" evidence="21">
        <dbReference type="Rhea" id="RHEA:40060"/>
    </physiologicalReaction>
</comment>
<comment type="catalytic activity">
    <reaction evidence="14">
        <text>(9Z)-octadecenoyl-CoA + H2O = (9Z)-octadecenoate + CoA + H(+)</text>
        <dbReference type="Rhea" id="RHEA:40139"/>
        <dbReference type="ChEBI" id="CHEBI:15377"/>
        <dbReference type="ChEBI" id="CHEBI:15378"/>
        <dbReference type="ChEBI" id="CHEBI:30823"/>
        <dbReference type="ChEBI" id="CHEBI:57287"/>
        <dbReference type="ChEBI" id="CHEBI:57387"/>
    </reaction>
    <physiologicalReaction direction="left-to-right" evidence="14">
        <dbReference type="Rhea" id="RHEA:40140"/>
    </physiologicalReaction>
</comment>
<evidence type="ECO:0000256" key="1">
    <source>
        <dbReference type="ARBA" id="ARBA00004170"/>
    </source>
</evidence>
<keyword evidence="8" id="KW-0276">Fatty acid metabolism</keyword>
<dbReference type="AlphaFoldDB" id="A0A1M6CIW7"/>
<evidence type="ECO:0000256" key="11">
    <source>
        <dbReference type="ARBA" id="ARBA00023136"/>
    </source>
</evidence>
<evidence type="ECO:0000256" key="15">
    <source>
        <dbReference type="ARBA" id="ARBA00038456"/>
    </source>
</evidence>
<evidence type="ECO:0000256" key="17">
    <source>
        <dbReference type="ARBA" id="ARBA00040123"/>
    </source>
</evidence>
<dbReference type="GO" id="GO:0006631">
    <property type="term" value="P:fatty acid metabolic process"/>
    <property type="evidence" value="ECO:0007669"/>
    <property type="project" value="UniProtKB-KW"/>
</dbReference>
<evidence type="ECO:0000256" key="18">
    <source>
        <dbReference type="ARBA" id="ARBA00043210"/>
    </source>
</evidence>
<evidence type="ECO:0000256" key="13">
    <source>
        <dbReference type="ARBA" id="ARBA00035852"/>
    </source>
</evidence>
<reference evidence="25 26" key="1">
    <citation type="submission" date="2016-11" db="EMBL/GenBank/DDBJ databases">
        <authorList>
            <person name="Jaros S."/>
            <person name="Januszkiewicz K."/>
            <person name="Wedrychowicz H."/>
        </authorList>
    </citation>
    <scope>NUCLEOTIDE SEQUENCE [LARGE SCALE GENOMIC DNA]</scope>
    <source>
        <strain evidence="25 26">DSM 3074</strain>
    </source>
</reference>
<evidence type="ECO:0000313" key="26">
    <source>
        <dbReference type="Proteomes" id="UP000191240"/>
    </source>
</evidence>
<dbReference type="GO" id="GO:0005737">
    <property type="term" value="C:cytoplasm"/>
    <property type="evidence" value="ECO:0007669"/>
    <property type="project" value="UniProtKB-SubCell"/>
</dbReference>
<dbReference type="SUPFAM" id="SSF54637">
    <property type="entry name" value="Thioesterase/thiol ester dehydrase-isomerase"/>
    <property type="match status" value="1"/>
</dbReference>
<accession>A0A1M6CIW7</accession>
<evidence type="ECO:0000256" key="14">
    <source>
        <dbReference type="ARBA" id="ARBA00037002"/>
    </source>
</evidence>
<evidence type="ECO:0000259" key="24">
    <source>
        <dbReference type="Pfam" id="PF03061"/>
    </source>
</evidence>
<comment type="catalytic activity">
    <reaction evidence="20">
        <text>hexadecanoyl-CoA + H2O = hexadecanoate + CoA + H(+)</text>
        <dbReference type="Rhea" id="RHEA:16645"/>
        <dbReference type="ChEBI" id="CHEBI:7896"/>
        <dbReference type="ChEBI" id="CHEBI:15377"/>
        <dbReference type="ChEBI" id="CHEBI:15378"/>
        <dbReference type="ChEBI" id="CHEBI:57287"/>
        <dbReference type="ChEBI" id="CHEBI:57379"/>
        <dbReference type="EC" id="3.1.2.2"/>
    </reaction>
    <physiologicalReaction direction="left-to-right" evidence="20">
        <dbReference type="Rhea" id="RHEA:16646"/>
    </physiologicalReaction>
</comment>